<organism evidence="1 2">
    <name type="scientific">Niallia nealsonii</name>
    <dbReference type="NCBI Taxonomy" id="115979"/>
    <lineage>
        <taxon>Bacteria</taxon>
        <taxon>Bacillati</taxon>
        <taxon>Bacillota</taxon>
        <taxon>Bacilli</taxon>
        <taxon>Bacillales</taxon>
        <taxon>Bacillaceae</taxon>
        <taxon>Niallia</taxon>
    </lineage>
</organism>
<proteinExistence type="predicted"/>
<keyword evidence="2" id="KW-1185">Reference proteome</keyword>
<comment type="caution">
    <text evidence="1">The sequence shown here is derived from an EMBL/GenBank/DDBJ whole genome shotgun (WGS) entry which is preliminary data.</text>
</comment>
<dbReference type="OrthoDB" id="2874322at2"/>
<gene>
    <name evidence="1" type="ORF">CWS01_04415</name>
</gene>
<evidence type="ECO:0000313" key="2">
    <source>
        <dbReference type="Proteomes" id="UP000233375"/>
    </source>
</evidence>
<evidence type="ECO:0000313" key="1">
    <source>
        <dbReference type="EMBL" id="PKG24809.1"/>
    </source>
</evidence>
<dbReference type="Proteomes" id="UP000233375">
    <property type="component" value="Unassembled WGS sequence"/>
</dbReference>
<name>A0A2N0Z5M9_9BACI</name>
<protein>
    <submittedName>
        <fullName evidence="1">Uncharacterized protein</fullName>
    </submittedName>
</protein>
<dbReference type="AlphaFoldDB" id="A0A2N0Z5M9"/>
<sequence>MNTIYKKQEDVIQNRELHHYILDVFGLHSKKKRVRKKLFKQVLEQETLLNKVVKDFHQEADTEVAANEEASPIDFSVLPVTTLLKLGKEFFKEEEAIRFYYNKNKPEQYKNKELLIACISTSFQSSSSAVQKEIVNLLS</sequence>
<reference evidence="1 2" key="1">
    <citation type="journal article" date="2003" name="Int. J. Syst. Evol. Microbiol.">
        <title>Bacillus nealsonii sp. nov., isolated from a spacecraft-assembly facility, whose spores are gamma-radiation resistant.</title>
        <authorList>
            <person name="Venkateswaran K."/>
            <person name="Kempf M."/>
            <person name="Chen F."/>
            <person name="Satomi M."/>
            <person name="Nicholson W."/>
            <person name="Kern R."/>
        </authorList>
    </citation>
    <scope>NUCLEOTIDE SEQUENCE [LARGE SCALE GENOMIC DNA]</scope>
    <source>
        <strain evidence="1 2">FO-92</strain>
    </source>
</reference>
<accession>A0A2N0Z5M9</accession>
<dbReference type="EMBL" id="PISE01000010">
    <property type="protein sequence ID" value="PKG24809.1"/>
    <property type="molecule type" value="Genomic_DNA"/>
</dbReference>
<dbReference type="RefSeq" id="WP_101175839.1">
    <property type="nucleotide sequence ID" value="NZ_PISE01000010.1"/>
</dbReference>